<dbReference type="Proteomes" id="UP000006532">
    <property type="component" value="Segment"/>
</dbReference>
<accession>E3SNU1</accession>
<dbReference type="InterPro" id="IPR046691">
    <property type="entry name" value="DUF6561"/>
</dbReference>
<reference evidence="1 2" key="1">
    <citation type="journal article" date="2010" name="Environ. Microbiol.">
        <title>Genomic analysis of oceanic cyanobacterial myoviruses compared with T4-like myoviruses from diverse hosts and environments.</title>
        <authorList>
            <person name="Sullivan M.B."/>
            <person name="Huang K.H."/>
            <person name="Ignacio-Espinoza J.C."/>
            <person name="Berlin A.M."/>
            <person name="Kelly L."/>
            <person name="Weigele P.R."/>
            <person name="DeFrancesco A.S."/>
            <person name="Kern S.E."/>
            <person name="Thompson L.R."/>
            <person name="Young S."/>
            <person name="Yandava C."/>
            <person name="Fu R."/>
            <person name="Krastins B."/>
            <person name="Chase M."/>
            <person name="Sarracino D."/>
            <person name="Osburne M.S."/>
            <person name="Henn M.R."/>
            <person name="Chisholm S.W."/>
        </authorList>
    </citation>
    <scope>NUCLEOTIDE SEQUENCE [LARGE SCALE GENOMIC DNA]</scope>
    <source>
        <strain evidence="1">NATL1A-15</strain>
    </source>
</reference>
<gene>
    <name evidence="1" type="ORF">PSSM7_177</name>
</gene>
<dbReference type="GeneID" id="10329431"/>
<dbReference type="KEGG" id="vg:10329431"/>
<dbReference type="OrthoDB" id="25340at10239"/>
<dbReference type="Pfam" id="PF20198">
    <property type="entry name" value="DUF6561"/>
    <property type="match status" value="1"/>
</dbReference>
<dbReference type="EMBL" id="GU071103">
    <property type="protein sequence ID" value="ADO98930.1"/>
    <property type="molecule type" value="Genomic_DNA"/>
</dbReference>
<keyword evidence="2" id="KW-1185">Reference proteome</keyword>
<dbReference type="Gene3D" id="2.30.30.100">
    <property type="match status" value="1"/>
</dbReference>
<organism evidence="1 2">
    <name type="scientific">Prochlorococcus phage P-SSM7</name>
    <dbReference type="NCBI Taxonomy" id="445688"/>
    <lineage>
        <taxon>Viruses</taxon>
        <taxon>Duplodnaviria</taxon>
        <taxon>Heunggongvirae</taxon>
        <taxon>Uroviricota</taxon>
        <taxon>Caudoviricetes</taxon>
        <taxon>Pantevenvirales</taxon>
        <taxon>Kyanoviridae</taxon>
        <taxon>Palaemonvirus</taxon>
        <taxon>Palaemonvirus pssm7</taxon>
    </lineage>
</organism>
<evidence type="ECO:0000313" key="2">
    <source>
        <dbReference type="Proteomes" id="UP000006532"/>
    </source>
</evidence>
<sequence length="82" mass="9170">MESNLKVLLMTNRSEYLIGQVTELDEEPAILVEKCFSISPEGVLSPFPAFASQRDLFLTSESVLTIVDASEEITKEYNAQNE</sequence>
<name>E3SNU1_9CAUD</name>
<dbReference type="RefSeq" id="YP_004325004.1">
    <property type="nucleotide sequence ID" value="NC_015290.1"/>
</dbReference>
<proteinExistence type="predicted"/>
<evidence type="ECO:0000313" key="1">
    <source>
        <dbReference type="EMBL" id="ADO98930.1"/>
    </source>
</evidence>
<protein>
    <submittedName>
        <fullName evidence="1">Uncharacterized protein</fullName>
    </submittedName>
</protein>